<accession>A0AC35EUT0</accession>
<evidence type="ECO:0000313" key="1">
    <source>
        <dbReference type="Proteomes" id="UP000887580"/>
    </source>
</evidence>
<organism evidence="1 2">
    <name type="scientific">Panagrolaimus sp. PS1159</name>
    <dbReference type="NCBI Taxonomy" id="55785"/>
    <lineage>
        <taxon>Eukaryota</taxon>
        <taxon>Metazoa</taxon>
        <taxon>Ecdysozoa</taxon>
        <taxon>Nematoda</taxon>
        <taxon>Chromadorea</taxon>
        <taxon>Rhabditida</taxon>
        <taxon>Tylenchina</taxon>
        <taxon>Panagrolaimomorpha</taxon>
        <taxon>Panagrolaimoidea</taxon>
        <taxon>Panagrolaimidae</taxon>
        <taxon>Panagrolaimus</taxon>
    </lineage>
</organism>
<protein>
    <submittedName>
        <fullName evidence="2">Peptidase aspartic putative domain-containing protein</fullName>
    </submittedName>
</protein>
<sequence length="859" mass="96163">MVFVSKSGPIRSKIALAKNRMTLKGNAALNHAKADMNKANAEELHKFIDRLEADIVTIKRSIDEIMKYDSDWTTLITDSNSPDAQEEETIYEATAGGDKGYLKIIDSADALLESHDRLIRDTKSKLLLPTDSANSATTVTTGSSAFETSILKLVNTIQNSGKSNIPTIDIPFFDGKLEDWRGWHQLIEVKVNKKNVSDAEKRSFVISKLSGDALQCVKAYPVNDQNYPKIMDKLKENYGKDRDIKLHLIDKLRNAPEIVNDTKSIRQEIERCEAWIRQLEDMGEPINTLDIERSIENRLPKWLLLKTTEAKLDDPTWNATKLREKVLRQLTVNEEAERMNKSQNQPNAANKKKSHQPTTASSTATVAATNAKPQTNSDKRKRNNDKPFKCVFCDGGHRVSECKTCVTDDQKKDVLRKKKRCFICLGVGHTSTNCTRKDTLRCFFCKAQHRTVWCKSNKSKGITAAVSVDEPPKDVIISAAVAAKDEVNCAVKAVPKTLTAMKEAGSGLLISRKCTIANPADMSQQMKVLVLFDCGSTASFIKANFARELHLDAVGNTVLNVNTFGAKGHVQVPSEIYNISFAVNNNSTLDIKVKSTPTILKSIWTPQIDPLNLDDIANLQFVQDEPILLVGIDYFFKFIKVSNAYPDDGLTWVESLFGPIVCGKGILPNEASVEYALPIVTTTDDDRFPFITPDICSEIAELANNNADEIFAKAIWAIETIGIRDPFVMDEYEQAVKIFKDIVYLENNRYVVSWLKHDISELPTALNLCIGRLKVLYSESKKDGLLEPYDEILKEQIANQFQEVIPDDEIETEECHYNPHFLVKNLTKLTTKLRIVYDASAAARGQKSLNDCLLNGKPF</sequence>
<dbReference type="WBParaSite" id="PS1159_v2.g1091.t1">
    <property type="protein sequence ID" value="PS1159_v2.g1091.t1"/>
    <property type="gene ID" value="PS1159_v2.g1091"/>
</dbReference>
<name>A0AC35EUT0_9BILA</name>
<dbReference type="Proteomes" id="UP000887580">
    <property type="component" value="Unplaced"/>
</dbReference>
<proteinExistence type="predicted"/>
<evidence type="ECO:0000313" key="2">
    <source>
        <dbReference type="WBParaSite" id="PS1159_v2.g1091.t1"/>
    </source>
</evidence>
<reference evidence="2" key="1">
    <citation type="submission" date="2022-11" db="UniProtKB">
        <authorList>
            <consortium name="WormBaseParasite"/>
        </authorList>
    </citation>
    <scope>IDENTIFICATION</scope>
</reference>